<dbReference type="CDD" id="cd03886">
    <property type="entry name" value="M20_Acy1"/>
    <property type="match status" value="1"/>
</dbReference>
<proteinExistence type="predicted"/>
<dbReference type="Gene3D" id="3.30.70.360">
    <property type="match status" value="1"/>
</dbReference>
<dbReference type="NCBIfam" id="TIGR01891">
    <property type="entry name" value="amidohydrolases"/>
    <property type="match status" value="1"/>
</dbReference>
<dbReference type="Proteomes" id="UP000281028">
    <property type="component" value="Unassembled WGS sequence"/>
</dbReference>
<dbReference type="OrthoDB" id="9776731at2"/>
<feature type="binding site" evidence="2">
    <location>
        <position position="167"/>
    </location>
    <ligand>
        <name>Mn(2+)</name>
        <dbReference type="ChEBI" id="CHEBI:29035"/>
        <label>2</label>
    </ligand>
</feature>
<dbReference type="Gene3D" id="3.40.630.10">
    <property type="entry name" value="Zn peptidases"/>
    <property type="match status" value="1"/>
</dbReference>
<accession>A0A433WJJ2</accession>
<dbReference type="AlphaFoldDB" id="A0A433WJJ2"/>
<comment type="cofactor">
    <cofactor evidence="2">
        <name>Mn(2+)</name>
        <dbReference type="ChEBI" id="CHEBI:29035"/>
    </cofactor>
    <text evidence="2">The Mn(2+) ion enhances activity.</text>
</comment>
<name>A0A433WJJ2_9BACT</name>
<comment type="caution">
    <text evidence="3">The sequence shown here is derived from an EMBL/GenBank/DDBJ whole genome shotgun (WGS) entry which is preliminary data.</text>
</comment>
<dbReference type="PANTHER" id="PTHR11014:SF63">
    <property type="entry name" value="METALLOPEPTIDASE, PUTATIVE (AFU_ORTHOLOGUE AFUA_6G09600)-RELATED"/>
    <property type="match status" value="1"/>
</dbReference>
<dbReference type="InterPro" id="IPR002933">
    <property type="entry name" value="Peptidase_M20"/>
</dbReference>
<dbReference type="Pfam" id="PF01546">
    <property type="entry name" value="Peptidase_M20"/>
    <property type="match status" value="1"/>
</dbReference>
<dbReference type="GO" id="GO:0046872">
    <property type="term" value="F:metal ion binding"/>
    <property type="evidence" value="ECO:0007669"/>
    <property type="project" value="UniProtKB-KW"/>
</dbReference>
<keyword evidence="2" id="KW-0464">Manganese</keyword>
<dbReference type="PIRSF" id="PIRSF005962">
    <property type="entry name" value="Pept_M20D_amidohydro"/>
    <property type="match status" value="1"/>
</dbReference>
<dbReference type="InterPro" id="IPR017439">
    <property type="entry name" value="Amidohydrolase"/>
</dbReference>
<dbReference type="InterPro" id="IPR011650">
    <property type="entry name" value="Peptidase_M20_dimer"/>
</dbReference>
<feature type="binding site" evidence="2">
    <location>
        <position position="104"/>
    </location>
    <ligand>
        <name>Mn(2+)</name>
        <dbReference type="ChEBI" id="CHEBI:29035"/>
        <label>2</label>
    </ligand>
</feature>
<feature type="binding site" evidence="2">
    <location>
        <position position="140"/>
    </location>
    <ligand>
        <name>Mn(2+)</name>
        <dbReference type="ChEBI" id="CHEBI:29035"/>
        <label>2</label>
    </ligand>
</feature>
<keyword evidence="1" id="KW-0378">Hydrolase</keyword>
<keyword evidence="2" id="KW-0479">Metal-binding</keyword>
<dbReference type="PANTHER" id="PTHR11014">
    <property type="entry name" value="PEPTIDASE M20 FAMILY MEMBER"/>
    <property type="match status" value="1"/>
</dbReference>
<feature type="binding site" evidence="2">
    <location>
        <position position="106"/>
    </location>
    <ligand>
        <name>Mn(2+)</name>
        <dbReference type="ChEBI" id="CHEBI:29035"/>
        <label>2</label>
    </ligand>
</feature>
<dbReference type="GO" id="GO:0019877">
    <property type="term" value="P:diaminopimelate biosynthetic process"/>
    <property type="evidence" value="ECO:0007669"/>
    <property type="project" value="UniProtKB-ARBA"/>
</dbReference>
<dbReference type="GO" id="GO:0050118">
    <property type="term" value="F:N-acetyldiaminopimelate deacetylase activity"/>
    <property type="evidence" value="ECO:0007669"/>
    <property type="project" value="UniProtKB-ARBA"/>
</dbReference>
<organism evidence="3 4">
    <name type="scientific">Chitinophaga solisilvae</name>
    <dbReference type="NCBI Taxonomy" id="1233460"/>
    <lineage>
        <taxon>Bacteria</taxon>
        <taxon>Pseudomonadati</taxon>
        <taxon>Bacteroidota</taxon>
        <taxon>Chitinophagia</taxon>
        <taxon>Chitinophagales</taxon>
        <taxon>Chitinophagaceae</taxon>
        <taxon>Chitinophaga</taxon>
    </lineage>
</organism>
<evidence type="ECO:0000256" key="1">
    <source>
        <dbReference type="ARBA" id="ARBA00022801"/>
    </source>
</evidence>
<reference evidence="3" key="1">
    <citation type="submission" date="2020-05" db="EMBL/GenBank/DDBJ databases">
        <title>Chitinophaga laudate sp. nov., isolated from a tropical peat swamp.</title>
        <authorList>
            <person name="Goh C.B.S."/>
            <person name="Lee M.S."/>
            <person name="Parimannan S."/>
            <person name="Pasbakhsh P."/>
            <person name="Yule C.M."/>
            <person name="Rajandas H."/>
            <person name="Loke S."/>
            <person name="Croft L."/>
            <person name="Tan J.B.L."/>
        </authorList>
    </citation>
    <scope>NUCLEOTIDE SEQUENCE</scope>
    <source>
        <strain evidence="3">Mgbs1</strain>
    </source>
</reference>
<dbReference type="SUPFAM" id="SSF55031">
    <property type="entry name" value="Bacterial exopeptidase dimerisation domain"/>
    <property type="match status" value="1"/>
</dbReference>
<dbReference type="EMBL" id="RIAR02000001">
    <property type="protein sequence ID" value="NSL88850.1"/>
    <property type="molecule type" value="Genomic_DNA"/>
</dbReference>
<evidence type="ECO:0000313" key="4">
    <source>
        <dbReference type="Proteomes" id="UP000281028"/>
    </source>
</evidence>
<gene>
    <name evidence="3" type="ORF">ECE50_018560</name>
</gene>
<dbReference type="SUPFAM" id="SSF53187">
    <property type="entry name" value="Zn-dependent exopeptidases"/>
    <property type="match status" value="1"/>
</dbReference>
<evidence type="ECO:0000256" key="2">
    <source>
        <dbReference type="PIRSR" id="PIRSR005962-1"/>
    </source>
</evidence>
<feature type="binding site" evidence="2">
    <location>
        <position position="366"/>
    </location>
    <ligand>
        <name>Mn(2+)</name>
        <dbReference type="ChEBI" id="CHEBI:29035"/>
        <label>2</label>
    </ligand>
</feature>
<dbReference type="Pfam" id="PF07687">
    <property type="entry name" value="M20_dimer"/>
    <property type="match status" value="1"/>
</dbReference>
<dbReference type="InterPro" id="IPR036264">
    <property type="entry name" value="Bact_exopeptidase_dim_dom"/>
</dbReference>
<sequence>MKNRIKELAKAYAPDFIKIRRHIHANPELSFQEYNTSAFIQEQLTAFGVPFTAGIAGTGVIALIEGRNPSSRTIALRADIDALPITEANDVPYKSTNSGVMHACGHDVHTTCVLGAAKILHELKDELEGTIKILFQPGEEKHPGGASIMIEEGALDNPRPDAILGMHVQPTMEAGKLGFRAGKYMASADEIYITVKGKGGHAALPQLTVDTILVASQLVVSLQQIISRNNNPFSPSVLSICAFNGGFTTNVIPSEVKLMGTFRAMDETWRFRAHELIRKQAVGIAEAMGAEIEIDILVGYPTLYNNEEVTAHARSYAEDYLGKQQVEDTEIRMGAEDFAFYSQIVPACFFRLGTGNVARGITSGVHTPTFDVDEAAIEVGMGAMAYLATQFVRQ</sequence>
<dbReference type="FunFam" id="3.30.70.360:FF:000001">
    <property type="entry name" value="N-acetyldiaminopimelate deacetylase"/>
    <property type="match status" value="1"/>
</dbReference>
<dbReference type="RefSeq" id="WP_127037942.1">
    <property type="nucleotide sequence ID" value="NZ_JAABOK010000012.1"/>
</dbReference>
<keyword evidence="4" id="KW-1185">Reference proteome</keyword>
<evidence type="ECO:0000313" key="3">
    <source>
        <dbReference type="EMBL" id="NSL88850.1"/>
    </source>
</evidence>
<protein>
    <submittedName>
        <fullName evidence="3">Amidohydrolase</fullName>
    </submittedName>
</protein>